<dbReference type="AlphaFoldDB" id="A0AB39CSW3"/>
<name>A0AB39CSW3_9BURK</name>
<dbReference type="RefSeq" id="WP_368647792.1">
    <property type="nucleotide sequence ID" value="NZ_CP158253.1"/>
</dbReference>
<evidence type="ECO:0000313" key="1">
    <source>
        <dbReference type="EMBL" id="XDJ45065.1"/>
    </source>
</evidence>
<proteinExistence type="predicted"/>
<reference evidence="1" key="1">
    <citation type="submission" date="2024-05" db="EMBL/GenBank/DDBJ databases">
        <authorList>
            <person name="Luo Y.-C."/>
            <person name="Nicholds J."/>
            <person name="Mortimer T."/>
            <person name="Maboni G."/>
        </authorList>
    </citation>
    <scope>NUCLEOTIDE SEQUENCE</scope>
    <source>
        <strain evidence="2">150221</strain>
        <strain evidence="1">153271</strain>
    </source>
</reference>
<gene>
    <name evidence="2" type="ORF">ABRZ00_00540</name>
    <name evidence="1" type="ORF">ABRZ02_01850</name>
</gene>
<dbReference type="GeneID" id="93065976"/>
<dbReference type="KEGG" id="cgin:ABRZ00_00540"/>
<dbReference type="EMBL" id="CP158253">
    <property type="protein sequence ID" value="XDJ45065.1"/>
    <property type="molecule type" value="Genomic_DNA"/>
</dbReference>
<sequence>MANNLFISYDLMAPGQHYDRVTEAIKALGDWAKVHYSLFYVSTSYTSQQAAEHVWKSMDANDKLCVIDAANAHWFNLPNDVSQYMQNHWRR</sequence>
<accession>A0AB39CSW3</accession>
<evidence type="ECO:0000313" key="2">
    <source>
        <dbReference type="EMBL" id="XDJ55712.1"/>
    </source>
</evidence>
<organism evidence="1">
    <name type="scientific">Castellaniella ginsengisoli</name>
    <dbReference type="NCBI Taxonomy" id="546114"/>
    <lineage>
        <taxon>Bacteria</taxon>
        <taxon>Pseudomonadati</taxon>
        <taxon>Pseudomonadota</taxon>
        <taxon>Betaproteobacteria</taxon>
        <taxon>Burkholderiales</taxon>
        <taxon>Alcaligenaceae</taxon>
        <taxon>Castellaniella</taxon>
    </lineage>
</organism>
<dbReference type="EMBL" id="CP158257">
    <property type="protein sequence ID" value="XDJ55712.1"/>
    <property type="molecule type" value="Genomic_DNA"/>
</dbReference>
<protein>
    <submittedName>
        <fullName evidence="1">Uncharacterized protein</fullName>
    </submittedName>
</protein>